<evidence type="ECO:0000256" key="4">
    <source>
        <dbReference type="ARBA" id="ARBA00023204"/>
    </source>
</evidence>
<feature type="compositionally biased region" description="Acidic residues" evidence="6">
    <location>
        <begin position="138"/>
        <end position="154"/>
    </location>
</feature>
<feature type="region of interest" description="Disordered" evidence="6">
    <location>
        <begin position="470"/>
        <end position="536"/>
    </location>
</feature>
<evidence type="ECO:0000256" key="3">
    <source>
        <dbReference type="ARBA" id="ARBA00022763"/>
    </source>
</evidence>
<protein>
    <submittedName>
        <fullName evidence="7">Cell cycle checkpoint protein rad1</fullName>
    </submittedName>
</protein>
<feature type="region of interest" description="Disordered" evidence="6">
    <location>
        <begin position="228"/>
        <end position="267"/>
    </location>
</feature>
<gene>
    <name evidence="7" type="ORF">M0813_08801</name>
</gene>
<accession>A0ABQ8X807</accession>
<evidence type="ECO:0000256" key="1">
    <source>
        <dbReference type="ARBA" id="ARBA00004123"/>
    </source>
</evidence>
<comment type="similarity">
    <text evidence="2">Belongs to the rad1 family.</text>
</comment>
<dbReference type="PANTHER" id="PTHR10870">
    <property type="entry name" value="CELL CYCLE CHECKPOINT PROTEIN RAD1"/>
    <property type="match status" value="1"/>
</dbReference>
<dbReference type="PANTHER" id="PTHR10870:SF0">
    <property type="entry name" value="CELL CYCLE CHECKPOINT PROTEIN RAD1"/>
    <property type="match status" value="1"/>
</dbReference>
<keyword evidence="5" id="KW-0539">Nucleus</keyword>
<dbReference type="EMBL" id="JAOAOG010000327">
    <property type="protein sequence ID" value="KAJ6228450.1"/>
    <property type="molecule type" value="Genomic_DNA"/>
</dbReference>
<feature type="compositionally biased region" description="Acidic residues" evidence="6">
    <location>
        <begin position="475"/>
        <end position="536"/>
    </location>
</feature>
<evidence type="ECO:0000256" key="5">
    <source>
        <dbReference type="ARBA" id="ARBA00023242"/>
    </source>
</evidence>
<dbReference type="InterPro" id="IPR003021">
    <property type="entry name" value="Rad1_Rec1_Rad17"/>
</dbReference>
<dbReference type="PRINTS" id="PR01245">
    <property type="entry name" value="RAD1REC1"/>
</dbReference>
<feature type="compositionally biased region" description="Basic and acidic residues" evidence="6">
    <location>
        <begin position="252"/>
        <end position="267"/>
    </location>
</feature>
<organism evidence="7 8">
    <name type="scientific">Anaeramoeba flamelloides</name>
    <dbReference type="NCBI Taxonomy" id="1746091"/>
    <lineage>
        <taxon>Eukaryota</taxon>
        <taxon>Metamonada</taxon>
        <taxon>Anaeramoebidae</taxon>
        <taxon>Anaeramoeba</taxon>
    </lineage>
</organism>
<keyword evidence="3" id="KW-0227">DNA damage</keyword>
<name>A0ABQ8X807_9EUKA</name>
<feature type="compositionally biased region" description="Low complexity" evidence="6">
    <location>
        <begin position="23"/>
        <end position="36"/>
    </location>
</feature>
<comment type="subcellular location">
    <subcellularLocation>
        <location evidence="1">Nucleus</location>
    </subcellularLocation>
</comment>
<dbReference type="Gene3D" id="3.70.10.10">
    <property type="match status" value="1"/>
</dbReference>
<dbReference type="Pfam" id="PF02144">
    <property type="entry name" value="Rad1"/>
    <property type="match status" value="1"/>
</dbReference>
<feature type="region of interest" description="Disordered" evidence="6">
    <location>
        <begin position="130"/>
        <end position="154"/>
    </location>
</feature>
<sequence length="536" mass="62944">MSNQQPEEEIPFELFEQVENQNQTQETQSQQQSQQFQSQEQLQYEQQLQQQQYQQQQSQESQQLQSQSQQYQSQEQLQYEQQLQQQQLRQQQSQQSQQLQSQSQQYQSQEQLQYEQQQLQQQQSQQLQSQERSQYEQQEFEEDEEDDDEEDDEEYELKPVLEARVRDVSLLENNLAPICLKKDQITKVLISSNGLYFNVEGDSKNIQATTFIDASLFETYEYNLIQEQNEESQNNNNLSGIEKNNNEYNETENTRVEENEQEQTNKEDVERVTMLRLNLSVLLDCIRIFKSKNKSKDFIETVGQIVYPNQTGAFEIDLEDNGIVTWCNIAVNSIDDNYEQPQDEMKFDSTTVTNTIVIDSMGLKTALSELDWGCRTIDMYMFKQPPMLSMQSTSQNGVCRIDCPSDSEAVERLDSIQDQSSSYLSSLLRSCVNALQYSTKVSIRMNIEGMLSVQLMIKNRGNVQSFAEFLINPETNEDEDEDEDEEDEDEDEDEDEYGYENYEQNENEEKGGEDEEGEEGEEEEEELNQYQMDEEM</sequence>
<evidence type="ECO:0000313" key="8">
    <source>
        <dbReference type="Proteomes" id="UP001150062"/>
    </source>
</evidence>
<evidence type="ECO:0000256" key="2">
    <source>
        <dbReference type="ARBA" id="ARBA00010991"/>
    </source>
</evidence>
<comment type="caution">
    <text evidence="7">The sequence shown here is derived from an EMBL/GenBank/DDBJ whole genome shotgun (WGS) entry which is preliminary data.</text>
</comment>
<reference evidence="7" key="1">
    <citation type="submission" date="2022-08" db="EMBL/GenBank/DDBJ databases">
        <title>Novel sulfate-reducing endosymbionts in the free-living metamonad Anaeramoeba.</title>
        <authorList>
            <person name="Jerlstrom-Hultqvist J."/>
            <person name="Cepicka I."/>
            <person name="Gallot-Lavallee L."/>
            <person name="Salas-Leiva D."/>
            <person name="Curtis B.A."/>
            <person name="Zahonova K."/>
            <person name="Pipaliya S."/>
            <person name="Dacks J."/>
            <person name="Roger A.J."/>
        </authorList>
    </citation>
    <scope>NUCLEOTIDE SEQUENCE</scope>
    <source>
        <strain evidence="7">Schooner1</strain>
    </source>
</reference>
<dbReference type="Proteomes" id="UP001150062">
    <property type="component" value="Unassembled WGS sequence"/>
</dbReference>
<keyword evidence="8" id="KW-1185">Reference proteome</keyword>
<evidence type="ECO:0000256" key="6">
    <source>
        <dbReference type="SAM" id="MobiDB-lite"/>
    </source>
</evidence>
<feature type="region of interest" description="Disordered" evidence="6">
    <location>
        <begin position="17"/>
        <end position="36"/>
    </location>
</feature>
<evidence type="ECO:0000313" key="7">
    <source>
        <dbReference type="EMBL" id="KAJ6228450.1"/>
    </source>
</evidence>
<keyword evidence="4" id="KW-0234">DNA repair</keyword>
<proteinExistence type="inferred from homology"/>